<evidence type="ECO:0000256" key="2">
    <source>
        <dbReference type="ARBA" id="ARBA00022692"/>
    </source>
</evidence>
<gene>
    <name evidence="6" type="ORF">LOD99_16265</name>
</gene>
<keyword evidence="3 5" id="KW-1133">Transmembrane helix</keyword>
<evidence type="ECO:0000313" key="6">
    <source>
        <dbReference type="EMBL" id="KAI6656964.1"/>
    </source>
</evidence>
<keyword evidence="4 5" id="KW-0472">Membrane</keyword>
<dbReference type="AlphaFoldDB" id="A0AAV7K8J1"/>
<dbReference type="Gene3D" id="1.20.1070.10">
    <property type="entry name" value="Rhodopsin 7-helix transmembrane proteins"/>
    <property type="match status" value="1"/>
</dbReference>
<dbReference type="PANTHER" id="PTHR23112">
    <property type="entry name" value="G PROTEIN-COUPLED RECEPTOR 157-RELATED"/>
    <property type="match status" value="1"/>
</dbReference>
<comment type="caution">
    <text evidence="6">The sequence shown here is derived from an EMBL/GenBank/DDBJ whole genome shotgun (WGS) entry which is preliminary data.</text>
</comment>
<comment type="subcellular location">
    <subcellularLocation>
        <location evidence="1">Membrane</location>
        <topology evidence="1">Multi-pass membrane protein</topology>
    </subcellularLocation>
</comment>
<evidence type="ECO:0000256" key="1">
    <source>
        <dbReference type="ARBA" id="ARBA00004141"/>
    </source>
</evidence>
<keyword evidence="6" id="KW-0675">Receptor</keyword>
<protein>
    <submittedName>
        <fullName evidence="6">Cyclic AMP receptor-like protein A isoform X1</fullName>
    </submittedName>
</protein>
<accession>A0AAV7K8J1</accession>
<reference evidence="6 7" key="1">
    <citation type="journal article" date="2023" name="BMC Biol.">
        <title>The compact genome of the sponge Oopsacas minuta (Hexactinellida) is lacking key metazoan core genes.</title>
        <authorList>
            <person name="Santini S."/>
            <person name="Schenkelaars Q."/>
            <person name="Jourda C."/>
            <person name="Duchesne M."/>
            <person name="Belahbib H."/>
            <person name="Rocher C."/>
            <person name="Selva M."/>
            <person name="Riesgo A."/>
            <person name="Vervoort M."/>
            <person name="Leys S.P."/>
            <person name="Kodjabachian L."/>
            <person name="Le Bivic A."/>
            <person name="Borchiellini C."/>
            <person name="Claverie J.M."/>
            <person name="Renard E."/>
        </authorList>
    </citation>
    <scope>NUCLEOTIDE SEQUENCE [LARGE SCALE GENOMIC DNA]</scope>
    <source>
        <strain evidence="6">SPO-2</strain>
    </source>
</reference>
<feature type="transmembrane region" description="Helical" evidence="5">
    <location>
        <begin position="130"/>
        <end position="152"/>
    </location>
</feature>
<feature type="transmembrane region" description="Helical" evidence="5">
    <location>
        <begin position="90"/>
        <end position="109"/>
    </location>
</feature>
<feature type="transmembrane region" description="Helical" evidence="5">
    <location>
        <begin position="221"/>
        <end position="246"/>
    </location>
</feature>
<keyword evidence="7" id="KW-1185">Reference proteome</keyword>
<evidence type="ECO:0000256" key="5">
    <source>
        <dbReference type="SAM" id="Phobius"/>
    </source>
</evidence>
<dbReference type="GO" id="GO:0004930">
    <property type="term" value="F:G protein-coupled receptor activity"/>
    <property type="evidence" value="ECO:0007669"/>
    <property type="project" value="TreeGrafter"/>
</dbReference>
<feature type="transmembrane region" description="Helical" evidence="5">
    <location>
        <begin position="252"/>
        <end position="276"/>
    </location>
</feature>
<name>A0AAV7K8J1_9METZ</name>
<dbReference type="EMBL" id="JAKMXF010000133">
    <property type="protein sequence ID" value="KAI6656964.1"/>
    <property type="molecule type" value="Genomic_DNA"/>
</dbReference>
<evidence type="ECO:0000256" key="3">
    <source>
        <dbReference type="ARBA" id="ARBA00022989"/>
    </source>
</evidence>
<evidence type="ECO:0000256" key="4">
    <source>
        <dbReference type="ARBA" id="ARBA00023136"/>
    </source>
</evidence>
<feature type="transmembrane region" description="Helical" evidence="5">
    <location>
        <begin position="51"/>
        <end position="70"/>
    </location>
</feature>
<feature type="transmembrane region" description="Helical" evidence="5">
    <location>
        <begin position="177"/>
        <end position="201"/>
    </location>
</feature>
<dbReference type="Proteomes" id="UP001165289">
    <property type="component" value="Unassembled WGS sequence"/>
</dbReference>
<dbReference type="GO" id="GO:0005886">
    <property type="term" value="C:plasma membrane"/>
    <property type="evidence" value="ECO:0007669"/>
    <property type="project" value="TreeGrafter"/>
</dbReference>
<dbReference type="GO" id="GO:0007189">
    <property type="term" value="P:adenylate cyclase-activating G protein-coupled receptor signaling pathway"/>
    <property type="evidence" value="ECO:0007669"/>
    <property type="project" value="TreeGrafter"/>
</dbReference>
<sequence length="362" mass="42659">MSETYLWRDYKKYSTNAIQSHDLLSCGAIFEPYDEAMGQIYCYSMFAVRELSAILSFLSCLFVVFVIWLFKRYLFDTQRFFSTSNEGCAAFIFFLTFSIWSVIIWNLNITFKLFQNIVLCKTSSKWVERIFIANALIFPIIFSFVTILPQFLQDITFQCQWNSWNASRDFNIHEARIFYGSIWVAPSSLAFIFVIACYLAILLAMLRRKIRKQDREVSKALLLYPLIILASYLFPLLVAIINLIGISIEIRYLYFLIIIAVFTRPLLGLLISIVYFTKKENYKHLNLKEIELEFLSHLKRTKVKEYPITQMDHNFKQTNLELEHSFHFPNDSQVTNRNARTNDFHMESIPSHDNSLENLTSY</sequence>
<keyword evidence="2 5" id="KW-0812">Transmembrane</keyword>
<dbReference type="PANTHER" id="PTHR23112:SF0">
    <property type="entry name" value="TRANSMEMBRANE PROTEIN 116"/>
    <property type="match status" value="1"/>
</dbReference>
<organism evidence="6 7">
    <name type="scientific">Oopsacas minuta</name>
    <dbReference type="NCBI Taxonomy" id="111878"/>
    <lineage>
        <taxon>Eukaryota</taxon>
        <taxon>Metazoa</taxon>
        <taxon>Porifera</taxon>
        <taxon>Hexactinellida</taxon>
        <taxon>Hexasterophora</taxon>
        <taxon>Lyssacinosida</taxon>
        <taxon>Leucopsacidae</taxon>
        <taxon>Oopsacas</taxon>
    </lineage>
</organism>
<proteinExistence type="predicted"/>
<evidence type="ECO:0000313" key="7">
    <source>
        <dbReference type="Proteomes" id="UP001165289"/>
    </source>
</evidence>